<protein>
    <submittedName>
        <fullName evidence="1">Uncharacterized protein</fullName>
    </submittedName>
</protein>
<dbReference type="AlphaFoldDB" id="A0A2K3MPC8"/>
<comment type="caution">
    <text evidence="1">The sequence shown here is derived from an EMBL/GenBank/DDBJ whole genome shotgun (WGS) entry which is preliminary data.</text>
</comment>
<accession>A0A2K3MPC8</accession>
<proteinExistence type="predicted"/>
<gene>
    <name evidence="1" type="ORF">L195_g015714</name>
</gene>
<reference evidence="1 2" key="2">
    <citation type="journal article" date="2017" name="Front. Plant Sci.">
        <title>Gene Classification and Mining of Molecular Markers Useful in Red Clover (Trifolium pratense) Breeding.</title>
        <authorList>
            <person name="Istvanek J."/>
            <person name="Dluhosova J."/>
            <person name="Dluhos P."/>
            <person name="Patkova L."/>
            <person name="Nedelnik J."/>
            <person name="Repkova J."/>
        </authorList>
    </citation>
    <scope>NUCLEOTIDE SEQUENCE [LARGE SCALE GENOMIC DNA]</scope>
    <source>
        <strain evidence="2">cv. Tatra</strain>
        <tissue evidence="1">Young leaves</tissue>
    </source>
</reference>
<evidence type="ECO:0000313" key="1">
    <source>
        <dbReference type="EMBL" id="PNX92574.1"/>
    </source>
</evidence>
<evidence type="ECO:0000313" key="2">
    <source>
        <dbReference type="Proteomes" id="UP000236291"/>
    </source>
</evidence>
<reference evidence="1 2" key="1">
    <citation type="journal article" date="2014" name="Am. J. Bot.">
        <title>Genome assembly and annotation for red clover (Trifolium pratense; Fabaceae).</title>
        <authorList>
            <person name="Istvanek J."/>
            <person name="Jaros M."/>
            <person name="Krenek A."/>
            <person name="Repkova J."/>
        </authorList>
    </citation>
    <scope>NUCLEOTIDE SEQUENCE [LARGE SCALE GENOMIC DNA]</scope>
    <source>
        <strain evidence="2">cv. Tatra</strain>
        <tissue evidence="1">Young leaves</tissue>
    </source>
</reference>
<dbReference type="EMBL" id="ASHM01010721">
    <property type="protein sequence ID" value="PNX92574.1"/>
    <property type="molecule type" value="Genomic_DNA"/>
</dbReference>
<name>A0A2K3MPC8_TRIPR</name>
<sequence>MYNPALDATMQHRTTVDYVDSKNKTRTSKNHQTRALASINGNIVTGIIDPRALGGMRFLLEGTISHLLDIPLEENAVEKLYL</sequence>
<organism evidence="1 2">
    <name type="scientific">Trifolium pratense</name>
    <name type="common">Red clover</name>
    <dbReference type="NCBI Taxonomy" id="57577"/>
    <lineage>
        <taxon>Eukaryota</taxon>
        <taxon>Viridiplantae</taxon>
        <taxon>Streptophyta</taxon>
        <taxon>Embryophyta</taxon>
        <taxon>Tracheophyta</taxon>
        <taxon>Spermatophyta</taxon>
        <taxon>Magnoliopsida</taxon>
        <taxon>eudicotyledons</taxon>
        <taxon>Gunneridae</taxon>
        <taxon>Pentapetalae</taxon>
        <taxon>rosids</taxon>
        <taxon>fabids</taxon>
        <taxon>Fabales</taxon>
        <taxon>Fabaceae</taxon>
        <taxon>Papilionoideae</taxon>
        <taxon>50 kb inversion clade</taxon>
        <taxon>NPAAA clade</taxon>
        <taxon>Hologalegina</taxon>
        <taxon>IRL clade</taxon>
        <taxon>Trifolieae</taxon>
        <taxon>Trifolium</taxon>
    </lineage>
</organism>
<dbReference type="Proteomes" id="UP000236291">
    <property type="component" value="Unassembled WGS sequence"/>
</dbReference>